<accession>A0A8J4IA55</accession>
<protein>
    <submittedName>
        <fullName evidence="1">Uncharacterized protein</fullName>
    </submittedName>
</protein>
<comment type="caution">
    <text evidence="1">The sequence shown here is derived from an EMBL/GenBank/DDBJ whole genome shotgun (WGS) entry which is preliminary data.</text>
</comment>
<gene>
    <name evidence="1" type="ORF">FQV24_0002198</name>
</gene>
<sequence>NAVSSHPLPAADRRPGLGSVQRKCAEQSISIPPSFLHPLQTVVLCLHFRSP</sequence>
<dbReference type="AlphaFoldDB" id="A0A8J4IA55"/>
<keyword evidence="2" id="KW-1185">Reference proteome</keyword>
<dbReference type="Proteomes" id="UP000785099">
    <property type="component" value="Unassembled WGS sequence"/>
</dbReference>
<proteinExistence type="predicted"/>
<name>A0A8J4IA55_SPHME</name>
<organism evidence="1 2">
    <name type="scientific">Spheniscus mendiculus</name>
    <name type="common">Galapagos penguin</name>
    <dbReference type="NCBI Taxonomy" id="156760"/>
    <lineage>
        <taxon>Eukaryota</taxon>
        <taxon>Metazoa</taxon>
        <taxon>Chordata</taxon>
        <taxon>Craniata</taxon>
        <taxon>Vertebrata</taxon>
        <taxon>Euteleostomi</taxon>
        <taxon>Archelosauria</taxon>
        <taxon>Archosauria</taxon>
        <taxon>Dinosauria</taxon>
        <taxon>Saurischia</taxon>
        <taxon>Theropoda</taxon>
        <taxon>Coelurosauria</taxon>
        <taxon>Aves</taxon>
        <taxon>Neognathae</taxon>
        <taxon>Neoaves</taxon>
        <taxon>Aequornithes</taxon>
        <taxon>Sphenisciformes</taxon>
        <taxon>Spheniscidae</taxon>
        <taxon>Spheniscus</taxon>
    </lineage>
</organism>
<dbReference type="EMBL" id="VUKU01019347">
    <property type="protein sequence ID" value="KAF1417390.1"/>
    <property type="molecule type" value="Genomic_DNA"/>
</dbReference>
<evidence type="ECO:0000313" key="2">
    <source>
        <dbReference type="Proteomes" id="UP000785099"/>
    </source>
</evidence>
<reference evidence="1 2" key="1">
    <citation type="journal article" date="2019" name="Gigascience">
        <title>High-coverage genomes to elucidate the evolution of penguins.</title>
        <authorList>
            <person name="Pan H."/>
            <person name="Cole T.L."/>
            <person name="Bi X."/>
            <person name="Fang M."/>
            <person name="Zhou C."/>
            <person name="Yang Z."/>
            <person name="Ksepka D.T."/>
            <person name="Hart T."/>
            <person name="Bouzat J.L."/>
            <person name="Argilla L.S."/>
            <person name="Bertelsen M.F."/>
            <person name="Boersma P.D."/>
            <person name="Bost C.A."/>
            <person name="Cherel Y."/>
            <person name="Dann P."/>
            <person name="Fiddaman S.R."/>
            <person name="Howard P."/>
            <person name="Labuschagne K."/>
            <person name="Mattern T."/>
            <person name="Miller G."/>
            <person name="Parker P."/>
            <person name="Phillips R.A."/>
            <person name="Quillfeldt P."/>
            <person name="Ryan P.G."/>
            <person name="Taylor H."/>
            <person name="Thompson D.R."/>
            <person name="Young M.J."/>
            <person name="Ellegaard M.R."/>
            <person name="Gilbert M.T.P."/>
            <person name="Sinding M.S."/>
            <person name="Pacheco G."/>
            <person name="Shepherd L.D."/>
            <person name="Tennyson A.J.D."/>
            <person name="Grosser S."/>
            <person name="Kay E."/>
            <person name="Nupen L.J."/>
            <person name="Ellenberg U."/>
            <person name="Houston D.M."/>
            <person name="Reeve A.H."/>
            <person name="Johnson K."/>
            <person name="Masello J.F."/>
            <person name="Stracke T."/>
            <person name="McKinlay B."/>
            <person name="Borboroglu P.G."/>
            <person name="Zhang D.X."/>
            <person name="Zhang G."/>
        </authorList>
    </citation>
    <scope>NUCLEOTIDE SEQUENCE [LARGE SCALE GENOMIC DNA]</scope>
    <source>
        <strain evidence="1">GAPE 212</strain>
    </source>
</reference>
<feature type="non-terminal residue" evidence="1">
    <location>
        <position position="1"/>
    </location>
</feature>
<feature type="non-terminal residue" evidence="1">
    <location>
        <position position="51"/>
    </location>
</feature>
<evidence type="ECO:0000313" key="1">
    <source>
        <dbReference type="EMBL" id="KAF1417390.1"/>
    </source>
</evidence>